<dbReference type="EMBL" id="JAAIUW010000004">
    <property type="protein sequence ID" value="KAF7834754.1"/>
    <property type="molecule type" value="Genomic_DNA"/>
</dbReference>
<dbReference type="Proteomes" id="UP000634136">
    <property type="component" value="Unassembled WGS sequence"/>
</dbReference>
<protein>
    <submittedName>
        <fullName evidence="3">Putative transposase</fullName>
    </submittedName>
</protein>
<reference evidence="3" key="1">
    <citation type="submission" date="2020-09" db="EMBL/GenBank/DDBJ databases">
        <title>Genome-Enabled Discovery of Anthraquinone Biosynthesis in Senna tora.</title>
        <authorList>
            <person name="Kang S.-H."/>
            <person name="Pandey R.P."/>
            <person name="Lee C.-M."/>
            <person name="Sim J.-S."/>
            <person name="Jeong J.-T."/>
            <person name="Choi B.-S."/>
            <person name="Jung M."/>
            <person name="Ginzburg D."/>
            <person name="Zhao K."/>
            <person name="Won S.Y."/>
            <person name="Oh T.-J."/>
            <person name="Yu Y."/>
            <person name="Kim N.-H."/>
            <person name="Lee O.R."/>
            <person name="Lee T.-H."/>
            <person name="Bashyal P."/>
            <person name="Kim T.-S."/>
            <person name="Lee W.-H."/>
            <person name="Kawkins C."/>
            <person name="Kim C.-K."/>
            <person name="Kim J.S."/>
            <person name="Ahn B.O."/>
            <person name="Rhee S.Y."/>
            <person name="Sohng J.K."/>
        </authorList>
    </citation>
    <scope>NUCLEOTIDE SEQUENCE</scope>
    <source>
        <tissue evidence="3">Leaf</tissue>
    </source>
</reference>
<organism evidence="3 4">
    <name type="scientific">Senna tora</name>
    <dbReference type="NCBI Taxonomy" id="362788"/>
    <lineage>
        <taxon>Eukaryota</taxon>
        <taxon>Viridiplantae</taxon>
        <taxon>Streptophyta</taxon>
        <taxon>Embryophyta</taxon>
        <taxon>Tracheophyta</taxon>
        <taxon>Spermatophyta</taxon>
        <taxon>Magnoliopsida</taxon>
        <taxon>eudicotyledons</taxon>
        <taxon>Gunneridae</taxon>
        <taxon>Pentapetalae</taxon>
        <taxon>rosids</taxon>
        <taxon>fabids</taxon>
        <taxon>Fabales</taxon>
        <taxon>Fabaceae</taxon>
        <taxon>Caesalpinioideae</taxon>
        <taxon>Cassia clade</taxon>
        <taxon>Senna</taxon>
    </lineage>
</organism>
<keyword evidence="2" id="KW-1133">Transmembrane helix</keyword>
<dbReference type="InterPro" id="IPR004252">
    <property type="entry name" value="Probable_transposase_24"/>
</dbReference>
<accession>A0A834WYR1</accession>
<dbReference type="Pfam" id="PF03004">
    <property type="entry name" value="Transposase_24"/>
    <property type="match status" value="1"/>
</dbReference>
<evidence type="ECO:0000313" key="3">
    <source>
        <dbReference type="EMBL" id="KAF7834754.1"/>
    </source>
</evidence>
<name>A0A834WYR1_9FABA</name>
<proteinExistence type="predicted"/>
<gene>
    <name evidence="3" type="ORF">G2W53_009613</name>
</gene>
<feature type="transmembrane region" description="Helical" evidence="2">
    <location>
        <begin position="20"/>
        <end position="43"/>
    </location>
</feature>
<evidence type="ECO:0000256" key="2">
    <source>
        <dbReference type="SAM" id="Phobius"/>
    </source>
</evidence>
<sequence>MVRTQELELSSSFGSDNAGIVIPLTVVLHGVGMWPLLEGVLFLQRRWQQGVLLKGTLCSYAMWTTMPNVYKNEVYKNTVQEKSKKNKENRKKQNIPHTGGSKSIARKRAEMEIEKGAPVSRGDVWTATHKRRDGSFVNDEARLISVPNEGSGQFSPEVASRSTPSLNND</sequence>
<feature type="compositionally biased region" description="Basic residues" evidence="1">
    <location>
        <begin position="84"/>
        <end position="94"/>
    </location>
</feature>
<keyword evidence="2" id="KW-0812">Transmembrane</keyword>
<evidence type="ECO:0000256" key="1">
    <source>
        <dbReference type="SAM" id="MobiDB-lite"/>
    </source>
</evidence>
<dbReference type="PANTHER" id="PTHR33144">
    <property type="entry name" value="OS10G0409366 PROTEIN-RELATED"/>
    <property type="match status" value="1"/>
</dbReference>
<evidence type="ECO:0000313" key="4">
    <source>
        <dbReference type="Proteomes" id="UP000634136"/>
    </source>
</evidence>
<dbReference type="AlphaFoldDB" id="A0A834WYR1"/>
<comment type="caution">
    <text evidence="3">The sequence shown here is derived from an EMBL/GenBank/DDBJ whole genome shotgun (WGS) entry which is preliminary data.</text>
</comment>
<feature type="compositionally biased region" description="Polar residues" evidence="1">
    <location>
        <begin position="148"/>
        <end position="169"/>
    </location>
</feature>
<keyword evidence="4" id="KW-1185">Reference proteome</keyword>
<feature type="region of interest" description="Disordered" evidence="1">
    <location>
        <begin position="80"/>
        <end position="169"/>
    </location>
</feature>
<dbReference type="OrthoDB" id="1065805at2759"/>
<keyword evidence="2" id="KW-0472">Membrane</keyword>
<dbReference type="PANTHER" id="PTHR33144:SF45">
    <property type="entry name" value="TRANSPOSASE TNP1_EN_SPM-LIKE DOMAIN-CONTAINING PROTEIN"/>
    <property type="match status" value="1"/>
</dbReference>